<dbReference type="STRING" id="69960.SAMN05421720_102342"/>
<dbReference type="InterPro" id="IPR000653">
    <property type="entry name" value="DegT/StrS_aminotransferase"/>
</dbReference>
<dbReference type="SUPFAM" id="SSF53383">
    <property type="entry name" value="PLP-dependent transferases"/>
    <property type="match status" value="1"/>
</dbReference>
<evidence type="ECO:0000256" key="3">
    <source>
        <dbReference type="PIRSR" id="PIRSR000390-2"/>
    </source>
</evidence>
<organism evidence="5 6">
    <name type="scientific">Rhodospira trueperi</name>
    <dbReference type="NCBI Taxonomy" id="69960"/>
    <lineage>
        <taxon>Bacteria</taxon>
        <taxon>Pseudomonadati</taxon>
        <taxon>Pseudomonadota</taxon>
        <taxon>Alphaproteobacteria</taxon>
        <taxon>Rhodospirillales</taxon>
        <taxon>Rhodospirillaceae</taxon>
        <taxon>Rhodospira</taxon>
    </lineage>
</organism>
<protein>
    <submittedName>
        <fullName evidence="5">UDP-4-amino-4,6-dideoxy-N-acetyl-beta-L-altrosamine transaminase</fullName>
    </submittedName>
</protein>
<accession>A0A1G6ZD67</accession>
<dbReference type="Pfam" id="PF01041">
    <property type="entry name" value="DegT_DnrJ_EryC1"/>
    <property type="match status" value="1"/>
</dbReference>
<dbReference type="GO" id="GO:0000271">
    <property type="term" value="P:polysaccharide biosynthetic process"/>
    <property type="evidence" value="ECO:0007669"/>
    <property type="project" value="TreeGrafter"/>
</dbReference>
<dbReference type="Proteomes" id="UP000199412">
    <property type="component" value="Unassembled WGS sequence"/>
</dbReference>
<dbReference type="NCBIfam" id="TIGR03588">
    <property type="entry name" value="PseC"/>
    <property type="match status" value="1"/>
</dbReference>
<gene>
    <name evidence="5" type="ORF">SAMN05421720_102342</name>
</gene>
<dbReference type="GO" id="GO:0030170">
    <property type="term" value="F:pyridoxal phosphate binding"/>
    <property type="evidence" value="ECO:0007669"/>
    <property type="project" value="TreeGrafter"/>
</dbReference>
<feature type="active site" description="Proton acceptor" evidence="2">
    <location>
        <position position="190"/>
    </location>
</feature>
<reference evidence="5 6" key="1">
    <citation type="submission" date="2016-10" db="EMBL/GenBank/DDBJ databases">
        <authorList>
            <person name="de Groot N.N."/>
        </authorList>
    </citation>
    <scope>NUCLEOTIDE SEQUENCE [LARGE SCALE GENOMIC DNA]</scope>
    <source>
        <strain evidence="5 6">ATCC 700224</strain>
    </source>
</reference>
<evidence type="ECO:0000313" key="6">
    <source>
        <dbReference type="Proteomes" id="UP000199412"/>
    </source>
</evidence>
<evidence type="ECO:0000256" key="1">
    <source>
        <dbReference type="ARBA" id="ARBA00037999"/>
    </source>
</evidence>
<evidence type="ECO:0000256" key="4">
    <source>
        <dbReference type="RuleBase" id="RU004508"/>
    </source>
</evidence>
<evidence type="ECO:0000313" key="5">
    <source>
        <dbReference type="EMBL" id="SDE00609.1"/>
    </source>
</evidence>
<dbReference type="CDD" id="cd00616">
    <property type="entry name" value="AHBA_syn"/>
    <property type="match status" value="1"/>
</dbReference>
<sequence length="396" mass="42066">MIPYGRHTIEDDDIAAVADVLRSEALTGGAAVGRFETALAAVSAAPHAVVCASGTAALHLVAMGLGLGPGDAVVVPSVTFLATANAARYVGADVRFADVDPDTGLMTPETLEEALARPSPGRPRAVIAVHLNGQCADMAGLLTVAERHGLTVVEDACHALGGAYRLDGIRHPVGAAPRSAAACFSFHPVKTVAMGEGGAITTRDDALADRVRRFRNHGMTRDPGAFTETAQAFDPSGAANPWYYEMAEPGFNYRASDLHCALGASQLAKLDRFLARRRALAARYDRALEPFAPLVRPIPRGPTEDDGWHLYVALIDFAALGQTRARVMERLRVAGIGTQVHYLPVHRQPYYRALDPDITLPGADAYYARCLSLPLFPDLDDGAVERVAATLGEILS</sequence>
<dbReference type="AlphaFoldDB" id="A0A1G6ZD67"/>
<dbReference type="PIRSF" id="PIRSF000390">
    <property type="entry name" value="PLP_StrS"/>
    <property type="match status" value="1"/>
</dbReference>
<keyword evidence="6" id="KW-1185">Reference proteome</keyword>
<dbReference type="InterPro" id="IPR015422">
    <property type="entry name" value="PyrdxlP-dep_Trfase_small"/>
</dbReference>
<dbReference type="PANTHER" id="PTHR30244">
    <property type="entry name" value="TRANSAMINASE"/>
    <property type="match status" value="1"/>
</dbReference>
<dbReference type="RefSeq" id="WP_092783075.1">
    <property type="nucleotide sequence ID" value="NZ_FNAP01000002.1"/>
</dbReference>
<comment type="similarity">
    <text evidence="1 4">Belongs to the DegT/DnrJ/EryC1 family.</text>
</comment>
<dbReference type="Gene3D" id="3.40.640.10">
    <property type="entry name" value="Type I PLP-dependent aspartate aminotransferase-like (Major domain)"/>
    <property type="match status" value="1"/>
</dbReference>
<dbReference type="EMBL" id="FNAP01000002">
    <property type="protein sequence ID" value="SDE00609.1"/>
    <property type="molecule type" value="Genomic_DNA"/>
</dbReference>
<dbReference type="InterPro" id="IPR015421">
    <property type="entry name" value="PyrdxlP-dep_Trfase_major"/>
</dbReference>
<keyword evidence="3 4" id="KW-0663">Pyridoxal phosphate</keyword>
<dbReference type="Gene3D" id="3.90.1150.10">
    <property type="entry name" value="Aspartate Aminotransferase, domain 1"/>
    <property type="match status" value="1"/>
</dbReference>
<dbReference type="InterPro" id="IPR015424">
    <property type="entry name" value="PyrdxlP-dep_Trfase"/>
</dbReference>
<dbReference type="OrthoDB" id="9768668at2"/>
<feature type="modified residue" description="N6-(pyridoxal phosphate)lysine" evidence="3">
    <location>
        <position position="190"/>
    </location>
</feature>
<name>A0A1G6ZD67_9PROT</name>
<dbReference type="InterPro" id="IPR020026">
    <property type="entry name" value="PseC"/>
</dbReference>
<proteinExistence type="inferred from homology"/>
<evidence type="ECO:0000256" key="2">
    <source>
        <dbReference type="PIRSR" id="PIRSR000390-1"/>
    </source>
</evidence>
<dbReference type="GO" id="GO:0008483">
    <property type="term" value="F:transaminase activity"/>
    <property type="evidence" value="ECO:0007669"/>
    <property type="project" value="TreeGrafter"/>
</dbReference>
<dbReference type="PANTHER" id="PTHR30244:SF34">
    <property type="entry name" value="DTDP-4-AMINO-4,6-DIDEOXYGALACTOSE TRANSAMINASE"/>
    <property type="match status" value="1"/>
</dbReference>